<evidence type="ECO:0000313" key="2">
    <source>
        <dbReference type="EMBL" id="KAK3379419.1"/>
    </source>
</evidence>
<dbReference type="AlphaFoldDB" id="A0AAE0KMJ1"/>
<evidence type="ECO:0000256" key="1">
    <source>
        <dbReference type="SAM" id="Phobius"/>
    </source>
</evidence>
<feature type="transmembrane region" description="Helical" evidence="1">
    <location>
        <begin position="20"/>
        <end position="44"/>
    </location>
</feature>
<keyword evidence="3" id="KW-1185">Reference proteome</keyword>
<accession>A0AAE0KMJ1</accession>
<keyword evidence="1" id="KW-0472">Membrane</keyword>
<reference evidence="2" key="1">
    <citation type="journal article" date="2023" name="Mol. Phylogenet. Evol.">
        <title>Genome-scale phylogeny and comparative genomics of the fungal order Sordariales.</title>
        <authorList>
            <person name="Hensen N."/>
            <person name="Bonometti L."/>
            <person name="Westerberg I."/>
            <person name="Brannstrom I.O."/>
            <person name="Guillou S."/>
            <person name="Cros-Aarteil S."/>
            <person name="Calhoun S."/>
            <person name="Haridas S."/>
            <person name="Kuo A."/>
            <person name="Mondo S."/>
            <person name="Pangilinan J."/>
            <person name="Riley R."/>
            <person name="LaButti K."/>
            <person name="Andreopoulos B."/>
            <person name="Lipzen A."/>
            <person name="Chen C."/>
            <person name="Yan M."/>
            <person name="Daum C."/>
            <person name="Ng V."/>
            <person name="Clum A."/>
            <person name="Steindorff A."/>
            <person name="Ohm R.A."/>
            <person name="Martin F."/>
            <person name="Silar P."/>
            <person name="Natvig D.O."/>
            <person name="Lalanne C."/>
            <person name="Gautier V."/>
            <person name="Ament-Velasquez S.L."/>
            <person name="Kruys A."/>
            <person name="Hutchinson M.I."/>
            <person name="Powell A.J."/>
            <person name="Barry K."/>
            <person name="Miller A.N."/>
            <person name="Grigoriev I.V."/>
            <person name="Debuchy R."/>
            <person name="Gladieux P."/>
            <person name="Hiltunen Thoren M."/>
            <person name="Johannesson H."/>
        </authorList>
    </citation>
    <scope>NUCLEOTIDE SEQUENCE</scope>
    <source>
        <strain evidence="2">CBS 958.72</strain>
    </source>
</reference>
<dbReference type="EMBL" id="JAULSN010000002">
    <property type="protein sequence ID" value="KAK3379419.1"/>
    <property type="molecule type" value="Genomic_DNA"/>
</dbReference>
<keyword evidence="1" id="KW-0812">Transmembrane</keyword>
<organism evidence="2 3">
    <name type="scientific">Lasiosphaeria ovina</name>
    <dbReference type="NCBI Taxonomy" id="92902"/>
    <lineage>
        <taxon>Eukaryota</taxon>
        <taxon>Fungi</taxon>
        <taxon>Dikarya</taxon>
        <taxon>Ascomycota</taxon>
        <taxon>Pezizomycotina</taxon>
        <taxon>Sordariomycetes</taxon>
        <taxon>Sordariomycetidae</taxon>
        <taxon>Sordariales</taxon>
        <taxon>Lasiosphaeriaceae</taxon>
        <taxon>Lasiosphaeria</taxon>
    </lineage>
</organism>
<comment type="caution">
    <text evidence="2">The sequence shown here is derived from an EMBL/GenBank/DDBJ whole genome shotgun (WGS) entry which is preliminary data.</text>
</comment>
<name>A0AAE0KMJ1_9PEZI</name>
<proteinExistence type="predicted"/>
<evidence type="ECO:0000313" key="3">
    <source>
        <dbReference type="Proteomes" id="UP001287356"/>
    </source>
</evidence>
<reference evidence="2" key="2">
    <citation type="submission" date="2023-06" db="EMBL/GenBank/DDBJ databases">
        <authorList>
            <consortium name="Lawrence Berkeley National Laboratory"/>
            <person name="Haridas S."/>
            <person name="Hensen N."/>
            <person name="Bonometti L."/>
            <person name="Westerberg I."/>
            <person name="Brannstrom I.O."/>
            <person name="Guillou S."/>
            <person name="Cros-Aarteil S."/>
            <person name="Calhoun S."/>
            <person name="Kuo A."/>
            <person name="Mondo S."/>
            <person name="Pangilinan J."/>
            <person name="Riley R."/>
            <person name="Labutti K."/>
            <person name="Andreopoulos B."/>
            <person name="Lipzen A."/>
            <person name="Chen C."/>
            <person name="Yanf M."/>
            <person name="Daum C."/>
            <person name="Ng V."/>
            <person name="Clum A."/>
            <person name="Steindorff A."/>
            <person name="Ohm R."/>
            <person name="Martin F."/>
            <person name="Silar P."/>
            <person name="Natvig D."/>
            <person name="Lalanne C."/>
            <person name="Gautier V."/>
            <person name="Ament-Velasquez S.L."/>
            <person name="Kruys A."/>
            <person name="Hutchinson M.I."/>
            <person name="Powell A.J."/>
            <person name="Barry K."/>
            <person name="Miller A.N."/>
            <person name="Grigoriev I.V."/>
            <person name="Debuchy R."/>
            <person name="Gladieux P."/>
            <person name="Thoren M.H."/>
            <person name="Johannesson H."/>
        </authorList>
    </citation>
    <scope>NUCLEOTIDE SEQUENCE</scope>
    <source>
        <strain evidence="2">CBS 958.72</strain>
    </source>
</reference>
<gene>
    <name evidence="2" type="ORF">B0T24DRAFT_611783</name>
</gene>
<protein>
    <submittedName>
        <fullName evidence="2">Uncharacterized protein</fullName>
    </submittedName>
</protein>
<dbReference type="Proteomes" id="UP001287356">
    <property type="component" value="Unassembled WGS sequence"/>
</dbReference>
<keyword evidence="1" id="KW-1133">Transmembrane helix</keyword>
<sequence>MLLCRAQADGTHLALALSWLLGFSLAPWLCLAPWLLLCLAYIGVRQRVRQGTLARGGGVDLLALAGKLGHVNLSSSPQS</sequence>